<evidence type="ECO:0000256" key="2">
    <source>
        <dbReference type="SAM" id="Phobius"/>
    </source>
</evidence>
<feature type="compositionally biased region" description="Low complexity" evidence="1">
    <location>
        <begin position="25"/>
        <end position="49"/>
    </location>
</feature>
<dbReference type="PANTHER" id="PTHR34980">
    <property type="entry name" value="INNER MEMBRANE PROTEIN-RELATED-RELATED"/>
    <property type="match status" value="1"/>
</dbReference>
<feature type="transmembrane region" description="Helical" evidence="2">
    <location>
        <begin position="158"/>
        <end position="178"/>
    </location>
</feature>
<keyword evidence="4" id="KW-1185">Reference proteome</keyword>
<feature type="transmembrane region" description="Helical" evidence="2">
    <location>
        <begin position="198"/>
        <end position="221"/>
    </location>
</feature>
<dbReference type="OrthoDB" id="9812349at2"/>
<organism evidence="3 4">
    <name type="scientific">Naumannella halotolerans</name>
    <dbReference type="NCBI Taxonomy" id="993414"/>
    <lineage>
        <taxon>Bacteria</taxon>
        <taxon>Bacillati</taxon>
        <taxon>Actinomycetota</taxon>
        <taxon>Actinomycetes</taxon>
        <taxon>Propionibacteriales</taxon>
        <taxon>Propionibacteriaceae</taxon>
        <taxon>Naumannella</taxon>
    </lineage>
</organism>
<dbReference type="EMBL" id="SOAW01000003">
    <property type="protein sequence ID" value="TDT29991.1"/>
    <property type="molecule type" value="Genomic_DNA"/>
</dbReference>
<evidence type="ECO:0000313" key="4">
    <source>
        <dbReference type="Proteomes" id="UP000295371"/>
    </source>
</evidence>
<evidence type="ECO:0000313" key="3">
    <source>
        <dbReference type="EMBL" id="TDT29991.1"/>
    </source>
</evidence>
<keyword evidence="2" id="KW-0812">Transmembrane</keyword>
<dbReference type="GO" id="GO:0005886">
    <property type="term" value="C:plasma membrane"/>
    <property type="evidence" value="ECO:0007669"/>
    <property type="project" value="TreeGrafter"/>
</dbReference>
<keyword evidence="2" id="KW-0472">Membrane</keyword>
<dbReference type="AlphaFoldDB" id="A0A4R7IYX1"/>
<dbReference type="Pfam" id="PF05656">
    <property type="entry name" value="DUF805"/>
    <property type="match status" value="1"/>
</dbReference>
<reference evidence="3 4" key="1">
    <citation type="submission" date="2019-03" db="EMBL/GenBank/DDBJ databases">
        <title>Genomic Encyclopedia of Archaeal and Bacterial Type Strains, Phase II (KMG-II): from individual species to whole genera.</title>
        <authorList>
            <person name="Goeker M."/>
        </authorList>
    </citation>
    <scope>NUCLEOTIDE SEQUENCE [LARGE SCALE GENOMIC DNA]</scope>
    <source>
        <strain evidence="3 4">DSM 24323</strain>
    </source>
</reference>
<comment type="caution">
    <text evidence="3">The sequence shown here is derived from an EMBL/GenBank/DDBJ whole genome shotgun (WGS) entry which is preliminary data.</text>
</comment>
<feature type="compositionally biased region" description="Low complexity" evidence="1">
    <location>
        <begin position="57"/>
        <end position="113"/>
    </location>
</feature>
<proteinExistence type="predicted"/>
<dbReference type="PANTHER" id="PTHR34980:SF2">
    <property type="entry name" value="INNER MEMBRANE PROTEIN YHAH-RELATED"/>
    <property type="match status" value="1"/>
</dbReference>
<accession>A0A4R7IYX1</accession>
<sequence>MSQDPQNPWTPRDNDQSATPADEAYGQQSSGQGSYGQDPYGQGSYDQGSYGQGSYGQGSYDQGSYGQGSYDQGSYDQGSYGQDAYGQSAQQQGGYGQDPYGQPGYGQPQAAYPVAATPVPGDPGTLDLPWYGIGFTAAIKRAFSKAFVFDGRASRGEYWWVILAQFLLSVIMLILGYALLLSDPAVRTSEGSPGPVGIAGIVVLIAWLVVSVIISLLLIPLTVRRLHDANFSGWFWLLNLIASLIVMILCVLPSNPMGARFDKSATNR</sequence>
<dbReference type="InterPro" id="IPR008523">
    <property type="entry name" value="DUF805"/>
</dbReference>
<name>A0A4R7IYX1_9ACTN</name>
<dbReference type="Proteomes" id="UP000295371">
    <property type="component" value="Unassembled WGS sequence"/>
</dbReference>
<protein>
    <submittedName>
        <fullName evidence="3">Uncharacterized membrane protein YhaH (DUF805 family)</fullName>
    </submittedName>
</protein>
<gene>
    <name evidence="3" type="ORF">CLV29_3014</name>
</gene>
<dbReference type="RefSeq" id="WP_133755901.1">
    <property type="nucleotide sequence ID" value="NZ_CP171129.1"/>
</dbReference>
<feature type="region of interest" description="Disordered" evidence="1">
    <location>
        <begin position="1"/>
        <end position="113"/>
    </location>
</feature>
<evidence type="ECO:0000256" key="1">
    <source>
        <dbReference type="SAM" id="MobiDB-lite"/>
    </source>
</evidence>
<feature type="transmembrane region" description="Helical" evidence="2">
    <location>
        <begin position="233"/>
        <end position="254"/>
    </location>
</feature>
<keyword evidence="2" id="KW-1133">Transmembrane helix</keyword>